<dbReference type="RefSeq" id="XP_040881880.1">
    <property type="nucleotide sequence ID" value="XM_041026103.1"/>
</dbReference>
<proteinExistence type="predicted"/>
<dbReference type="Proteomes" id="UP000030672">
    <property type="component" value="Unassembled WGS sequence"/>
</dbReference>
<keyword evidence="2" id="KW-1185">Reference proteome</keyword>
<accession>A0A074W4K0</accession>
<protein>
    <submittedName>
        <fullName evidence="1">Uncharacterized protein</fullName>
    </submittedName>
</protein>
<dbReference type="AlphaFoldDB" id="A0A074W4K0"/>
<dbReference type="GeneID" id="63919476"/>
<evidence type="ECO:0000313" key="2">
    <source>
        <dbReference type="Proteomes" id="UP000030672"/>
    </source>
</evidence>
<name>A0A074W4K0_AURM1</name>
<dbReference type="EMBL" id="KL584828">
    <property type="protein sequence ID" value="KEQ64857.1"/>
    <property type="molecule type" value="Genomic_DNA"/>
</dbReference>
<gene>
    <name evidence="1" type="ORF">M437DRAFT_73776</name>
</gene>
<reference evidence="1 2" key="1">
    <citation type="journal article" date="2014" name="BMC Genomics">
        <title>Genome sequencing of four Aureobasidium pullulans varieties: biotechnological potential, stress tolerance, and description of new species.</title>
        <authorList>
            <person name="Gostin Ar C."/>
            <person name="Ohm R.A."/>
            <person name="Kogej T."/>
            <person name="Sonjak S."/>
            <person name="Turk M."/>
            <person name="Zajc J."/>
            <person name="Zalar P."/>
            <person name="Grube M."/>
            <person name="Sun H."/>
            <person name="Han J."/>
            <person name="Sharma A."/>
            <person name="Chiniquy J."/>
            <person name="Ngan C.Y."/>
            <person name="Lipzen A."/>
            <person name="Barry K."/>
            <person name="Grigoriev I.V."/>
            <person name="Gunde-Cimerman N."/>
        </authorList>
    </citation>
    <scope>NUCLEOTIDE SEQUENCE [LARGE SCALE GENOMIC DNA]</scope>
    <source>
        <strain evidence="1 2">CBS 110374</strain>
    </source>
</reference>
<organism evidence="1 2">
    <name type="scientific">Aureobasidium melanogenum (strain CBS 110374)</name>
    <name type="common">Aureobasidium pullulans var. melanogenum</name>
    <dbReference type="NCBI Taxonomy" id="1043003"/>
    <lineage>
        <taxon>Eukaryota</taxon>
        <taxon>Fungi</taxon>
        <taxon>Dikarya</taxon>
        <taxon>Ascomycota</taxon>
        <taxon>Pezizomycotina</taxon>
        <taxon>Dothideomycetes</taxon>
        <taxon>Dothideomycetidae</taxon>
        <taxon>Dothideales</taxon>
        <taxon>Saccotheciaceae</taxon>
        <taxon>Aureobasidium</taxon>
    </lineage>
</organism>
<dbReference type="HOGENOM" id="CLU_109869_0_0_1"/>
<evidence type="ECO:0000313" key="1">
    <source>
        <dbReference type="EMBL" id="KEQ64857.1"/>
    </source>
</evidence>
<sequence length="219" mass="24663">MTLKRKLAHYDPTKVVATNSTPFPSPAFLRIRWILRTDEISHSVFILSDPTDLTSSEEPYSPTHPVCGEALTCPPVSSIIVSVESLDDYTSAWIYWHEPHAFPDQFDEQAGPPRFDAQGRVEYCCGEHRPGPGPQLEIVAEEGHFVTVGQFVNILHPWLRSLDGQLPLDPAYDLLVRAWSSPIRIADTKGWNPKNHTRERQTQVNIARKALEKMGRAGL</sequence>
<dbReference type="STRING" id="1043003.A0A074W4K0"/>